<comment type="similarity">
    <text evidence="1 3">Belongs to the GST superfamily.</text>
</comment>
<keyword evidence="2 6" id="KW-0808">Transferase</keyword>
<feature type="domain" description="GST C-terminal" evidence="5">
    <location>
        <begin position="86"/>
        <end position="214"/>
    </location>
</feature>
<dbReference type="SUPFAM" id="SSF47616">
    <property type="entry name" value="GST C-terminal domain-like"/>
    <property type="match status" value="1"/>
</dbReference>
<dbReference type="InterPro" id="IPR036249">
    <property type="entry name" value="Thioredoxin-like_sf"/>
</dbReference>
<feature type="domain" description="GST N-terminal" evidence="4">
    <location>
        <begin position="1"/>
        <end position="81"/>
    </location>
</feature>
<protein>
    <submittedName>
        <fullName evidence="6">Glutathione S-transferase</fullName>
    </submittedName>
</protein>
<organism evidence="6 7">
    <name type="scientific">Pseudoalteromonas porphyrae</name>
    <dbReference type="NCBI Taxonomy" id="187330"/>
    <lineage>
        <taxon>Bacteria</taxon>
        <taxon>Pseudomonadati</taxon>
        <taxon>Pseudomonadota</taxon>
        <taxon>Gammaproteobacteria</taxon>
        <taxon>Alteromonadales</taxon>
        <taxon>Pseudoalteromonadaceae</taxon>
        <taxon>Pseudoalteromonas</taxon>
    </lineage>
</organism>
<dbReference type="FunFam" id="3.40.30.10:FF:000039">
    <property type="entry name" value="Glutathione S-transferase domain"/>
    <property type="match status" value="1"/>
</dbReference>
<dbReference type="InterPro" id="IPR036282">
    <property type="entry name" value="Glutathione-S-Trfase_C_sf"/>
</dbReference>
<dbReference type="Gene3D" id="1.20.1050.10">
    <property type="match status" value="1"/>
</dbReference>
<dbReference type="SFLD" id="SFLDG01150">
    <property type="entry name" value="Main.1:_Beta-like"/>
    <property type="match status" value="1"/>
</dbReference>
<dbReference type="CDD" id="cd03047">
    <property type="entry name" value="GST_N_2"/>
    <property type="match status" value="1"/>
</dbReference>
<dbReference type="InterPro" id="IPR004046">
    <property type="entry name" value="GST_C"/>
</dbReference>
<dbReference type="PROSITE" id="PS50404">
    <property type="entry name" value="GST_NTER"/>
    <property type="match status" value="1"/>
</dbReference>
<reference evidence="6 7" key="1">
    <citation type="submission" date="2015-08" db="EMBL/GenBank/DDBJ databases">
        <title>Draft Genome Sequence of Pseudoalteromonas porphyrae UCD-SED14.</title>
        <authorList>
            <person name="Coil D.A."/>
            <person name="Jospin G."/>
            <person name="Lee R.D."/>
            <person name="Eisen J.A."/>
        </authorList>
    </citation>
    <scope>NUCLEOTIDE SEQUENCE [LARGE SCALE GENOMIC DNA]</scope>
    <source>
        <strain evidence="6 7">UCD-SED14</strain>
    </source>
</reference>
<comment type="caution">
    <text evidence="6">The sequence shown here is derived from an EMBL/GenBank/DDBJ whole genome shotgun (WGS) entry which is preliminary data.</text>
</comment>
<gene>
    <name evidence="6" type="ORF">ADS77_01510</name>
</gene>
<dbReference type="SFLD" id="SFLDS00019">
    <property type="entry name" value="Glutathione_Transferase_(cytos"/>
    <property type="match status" value="1"/>
</dbReference>
<evidence type="ECO:0000256" key="2">
    <source>
        <dbReference type="ARBA" id="ARBA00022679"/>
    </source>
</evidence>
<dbReference type="InterPro" id="IPR004045">
    <property type="entry name" value="Glutathione_S-Trfase_N"/>
</dbReference>
<dbReference type="STRING" id="187330.AMS58_04980"/>
<evidence type="ECO:0000259" key="4">
    <source>
        <dbReference type="PROSITE" id="PS50404"/>
    </source>
</evidence>
<name>A0A0N1MVK7_9GAMM</name>
<dbReference type="Proteomes" id="UP000037848">
    <property type="component" value="Unassembled WGS sequence"/>
</dbReference>
<dbReference type="PANTHER" id="PTHR44051:SF19">
    <property type="entry name" value="DISULFIDE-BOND OXIDOREDUCTASE YFCG"/>
    <property type="match status" value="1"/>
</dbReference>
<dbReference type="GO" id="GO:0016740">
    <property type="term" value="F:transferase activity"/>
    <property type="evidence" value="ECO:0007669"/>
    <property type="project" value="UniProtKB-KW"/>
</dbReference>
<evidence type="ECO:0000256" key="3">
    <source>
        <dbReference type="RuleBase" id="RU003494"/>
    </source>
</evidence>
<dbReference type="PANTHER" id="PTHR44051">
    <property type="entry name" value="GLUTATHIONE S-TRANSFERASE-RELATED"/>
    <property type="match status" value="1"/>
</dbReference>
<dbReference type="Gene3D" id="3.40.30.10">
    <property type="entry name" value="Glutaredoxin"/>
    <property type="match status" value="1"/>
</dbReference>
<keyword evidence="7" id="KW-1185">Reference proteome</keyword>
<proteinExistence type="inferred from homology"/>
<accession>A0A0N1MVK7</accession>
<dbReference type="Pfam" id="PF00043">
    <property type="entry name" value="GST_C"/>
    <property type="match status" value="1"/>
</dbReference>
<evidence type="ECO:0000313" key="6">
    <source>
        <dbReference type="EMBL" id="KPH65632.1"/>
    </source>
</evidence>
<evidence type="ECO:0000259" key="5">
    <source>
        <dbReference type="PROSITE" id="PS50405"/>
    </source>
</evidence>
<dbReference type="InterPro" id="IPR040079">
    <property type="entry name" value="Glutathione_S-Trfase"/>
</dbReference>
<dbReference type="SUPFAM" id="SSF52833">
    <property type="entry name" value="Thioredoxin-like"/>
    <property type="match status" value="1"/>
</dbReference>
<evidence type="ECO:0000256" key="1">
    <source>
        <dbReference type="ARBA" id="ARBA00007409"/>
    </source>
</evidence>
<dbReference type="Pfam" id="PF02798">
    <property type="entry name" value="GST_N"/>
    <property type="match status" value="1"/>
</dbReference>
<sequence>MMKIYGRTTSFNVQKVLWFLDELALDYEHIEVGGRFGGLDSTEFIVLNPMQKVPVLIDGGNIIWESHTILRYLAASYGADDWYSLSPFERSLYERWLDWSQVTFQPAFMGTFWGYYRTPASKRCMDKVNQDLLACNNCLALVEQQLRQSTYLAGSKITLADICVGAIIYRLISQGLTFTLPPHVEKWHMHLKTRAGYKKWIMSDFSELKGREDY</sequence>
<dbReference type="PATRIC" id="fig|187330.3.peg.319"/>
<dbReference type="PROSITE" id="PS50405">
    <property type="entry name" value="GST_CTER"/>
    <property type="match status" value="1"/>
</dbReference>
<dbReference type="SFLD" id="SFLDG00358">
    <property type="entry name" value="Main_(cytGST)"/>
    <property type="match status" value="1"/>
</dbReference>
<evidence type="ECO:0000313" key="7">
    <source>
        <dbReference type="Proteomes" id="UP000037848"/>
    </source>
</evidence>
<dbReference type="InterPro" id="IPR010987">
    <property type="entry name" value="Glutathione-S-Trfase_C-like"/>
</dbReference>
<dbReference type="EMBL" id="LHPH01000001">
    <property type="protein sequence ID" value="KPH65632.1"/>
    <property type="molecule type" value="Genomic_DNA"/>
</dbReference>
<dbReference type="AlphaFoldDB" id="A0A0N1MVK7"/>